<name>A0A392WC65_9FABA</name>
<organism evidence="1 2">
    <name type="scientific">Trifolium medium</name>
    <dbReference type="NCBI Taxonomy" id="97028"/>
    <lineage>
        <taxon>Eukaryota</taxon>
        <taxon>Viridiplantae</taxon>
        <taxon>Streptophyta</taxon>
        <taxon>Embryophyta</taxon>
        <taxon>Tracheophyta</taxon>
        <taxon>Spermatophyta</taxon>
        <taxon>Magnoliopsida</taxon>
        <taxon>eudicotyledons</taxon>
        <taxon>Gunneridae</taxon>
        <taxon>Pentapetalae</taxon>
        <taxon>rosids</taxon>
        <taxon>fabids</taxon>
        <taxon>Fabales</taxon>
        <taxon>Fabaceae</taxon>
        <taxon>Papilionoideae</taxon>
        <taxon>50 kb inversion clade</taxon>
        <taxon>NPAAA clade</taxon>
        <taxon>Hologalegina</taxon>
        <taxon>IRL clade</taxon>
        <taxon>Trifolieae</taxon>
        <taxon>Trifolium</taxon>
    </lineage>
</organism>
<accession>A0A392WC65</accession>
<keyword evidence="2" id="KW-1185">Reference proteome</keyword>
<sequence length="49" mass="5045">ARTFSPPDRAATAVQGPCTDVRTCDCNCMLLLLSHQLAAAIGAASRAQA</sequence>
<protein>
    <submittedName>
        <fullName evidence="1">Uncharacterized protein</fullName>
    </submittedName>
</protein>
<reference evidence="1 2" key="1">
    <citation type="journal article" date="2018" name="Front. Plant Sci.">
        <title>Red Clover (Trifolium pratense) and Zigzag Clover (T. medium) - A Picture of Genomic Similarities and Differences.</title>
        <authorList>
            <person name="Dluhosova J."/>
            <person name="Istvanek J."/>
            <person name="Nedelnik J."/>
            <person name="Repkova J."/>
        </authorList>
    </citation>
    <scope>NUCLEOTIDE SEQUENCE [LARGE SCALE GENOMIC DNA]</scope>
    <source>
        <strain evidence="2">cv. 10/8</strain>
        <tissue evidence="1">Leaf</tissue>
    </source>
</reference>
<dbReference type="EMBL" id="LXQA011440135">
    <property type="protein sequence ID" value="MCI97322.1"/>
    <property type="molecule type" value="Genomic_DNA"/>
</dbReference>
<feature type="non-terminal residue" evidence="1">
    <location>
        <position position="1"/>
    </location>
</feature>
<comment type="caution">
    <text evidence="1">The sequence shown here is derived from an EMBL/GenBank/DDBJ whole genome shotgun (WGS) entry which is preliminary data.</text>
</comment>
<dbReference type="Proteomes" id="UP000265520">
    <property type="component" value="Unassembled WGS sequence"/>
</dbReference>
<proteinExistence type="predicted"/>
<dbReference type="AlphaFoldDB" id="A0A392WC65"/>
<evidence type="ECO:0000313" key="2">
    <source>
        <dbReference type="Proteomes" id="UP000265520"/>
    </source>
</evidence>
<evidence type="ECO:0000313" key="1">
    <source>
        <dbReference type="EMBL" id="MCI97322.1"/>
    </source>
</evidence>